<dbReference type="EMBL" id="GGEC01041639">
    <property type="protein sequence ID" value="MBX22123.1"/>
    <property type="molecule type" value="Transcribed_RNA"/>
</dbReference>
<dbReference type="AlphaFoldDB" id="A0A2P2LW10"/>
<proteinExistence type="predicted"/>
<organism evidence="1">
    <name type="scientific">Rhizophora mucronata</name>
    <name type="common">Asiatic mangrove</name>
    <dbReference type="NCBI Taxonomy" id="61149"/>
    <lineage>
        <taxon>Eukaryota</taxon>
        <taxon>Viridiplantae</taxon>
        <taxon>Streptophyta</taxon>
        <taxon>Embryophyta</taxon>
        <taxon>Tracheophyta</taxon>
        <taxon>Spermatophyta</taxon>
        <taxon>Magnoliopsida</taxon>
        <taxon>eudicotyledons</taxon>
        <taxon>Gunneridae</taxon>
        <taxon>Pentapetalae</taxon>
        <taxon>rosids</taxon>
        <taxon>fabids</taxon>
        <taxon>Malpighiales</taxon>
        <taxon>Rhizophoraceae</taxon>
        <taxon>Rhizophora</taxon>
    </lineage>
</organism>
<accession>A0A2P2LW10</accession>
<name>A0A2P2LW10_RHIMU</name>
<sequence length="96" mass="10803">MQEWQSHKQIGHGSTQMGGPYFLLILWVSRPLREGNKFKLLCGSICKNTAPTSPSRIMCISPRQVNGVIRNPSRCIPCRQQSISNISGLFKEDFVP</sequence>
<protein>
    <submittedName>
        <fullName evidence="1">Alpha-1 2-Mannosidase</fullName>
    </submittedName>
</protein>
<evidence type="ECO:0000313" key="1">
    <source>
        <dbReference type="EMBL" id="MBX22123.1"/>
    </source>
</evidence>
<reference evidence="1" key="1">
    <citation type="submission" date="2018-02" db="EMBL/GenBank/DDBJ databases">
        <title>Rhizophora mucronata_Transcriptome.</title>
        <authorList>
            <person name="Meera S.P."/>
            <person name="Sreeshan A."/>
            <person name="Augustine A."/>
        </authorList>
    </citation>
    <scope>NUCLEOTIDE SEQUENCE</scope>
    <source>
        <tissue evidence="1">Leaf</tissue>
    </source>
</reference>